<feature type="compositionally biased region" description="Polar residues" evidence="1">
    <location>
        <begin position="316"/>
        <end position="346"/>
    </location>
</feature>
<protein>
    <recommendedName>
        <fullName evidence="2">Reverse transcriptase domain-containing protein</fullName>
    </recommendedName>
</protein>
<feature type="domain" description="Reverse transcriptase" evidence="2">
    <location>
        <begin position="773"/>
        <end position="1052"/>
    </location>
</feature>
<dbReference type="CDD" id="cd01650">
    <property type="entry name" value="RT_nLTR_like"/>
    <property type="match status" value="1"/>
</dbReference>
<dbReference type="InterPro" id="IPR000477">
    <property type="entry name" value="RT_dom"/>
</dbReference>
<dbReference type="Proteomes" id="UP000595140">
    <property type="component" value="Unassembled WGS sequence"/>
</dbReference>
<organism evidence="3 4">
    <name type="scientific">Cuscuta campestris</name>
    <dbReference type="NCBI Taxonomy" id="132261"/>
    <lineage>
        <taxon>Eukaryota</taxon>
        <taxon>Viridiplantae</taxon>
        <taxon>Streptophyta</taxon>
        <taxon>Embryophyta</taxon>
        <taxon>Tracheophyta</taxon>
        <taxon>Spermatophyta</taxon>
        <taxon>Magnoliopsida</taxon>
        <taxon>eudicotyledons</taxon>
        <taxon>Gunneridae</taxon>
        <taxon>Pentapetalae</taxon>
        <taxon>asterids</taxon>
        <taxon>lamiids</taxon>
        <taxon>Solanales</taxon>
        <taxon>Convolvulaceae</taxon>
        <taxon>Cuscuteae</taxon>
        <taxon>Cuscuta</taxon>
        <taxon>Cuscuta subgen. Grammica</taxon>
        <taxon>Cuscuta sect. Cleistogrammica</taxon>
    </lineage>
</organism>
<dbReference type="Pfam" id="PF13966">
    <property type="entry name" value="zf-RVT"/>
    <property type="match status" value="1"/>
</dbReference>
<dbReference type="PROSITE" id="PS50878">
    <property type="entry name" value="RT_POL"/>
    <property type="match status" value="1"/>
</dbReference>
<dbReference type="GO" id="GO:0003824">
    <property type="term" value="F:catalytic activity"/>
    <property type="evidence" value="ECO:0007669"/>
    <property type="project" value="InterPro"/>
</dbReference>
<proteinExistence type="predicted"/>
<sequence length="1426" mass="162750">MPVSGKPVKLFSDLFKTADDEGAISSTSKGKPLITFNTEDIRRIGDSYPFSIKARFAKDLQVADIGKSLERGGFSGLRVISISRFNVVIILKTQTDFLRLLSRRTWRANGHQMYLSKWDPLLEDKRDSPLALVWVTLKHIPFFLTNAQCLFSIVKTLGKPIQMDETTARGGYFNSARVLVDMDASKPKQHVILVRTPTWEREIQLTYDLPSYCMTCGRWGHCCKKSQPVGKVLTDGAILVRQQADKEIKPNNTHQWVRIQRKGKTTAHNVMADIQHTQANGQTNKDKQCPDIPGPSKLGYTEQNRPNLHNVIGSPKSPSVSSKLEAGPTTSPLVHSLSSTGLSSPPKLQTHKASFCKQVGANNEHSSPLNYLALLSTVEDIDTPGTPTCIHSDEEGERAQDKSPLHALENNFSQANINAVPFMKGRGTPGLKELHYGMPYRAPSIHPWIIGGDFNSIHSLDQHKGKCNPCNNSVEDFRECMEAGNLLYIHPSGGDFSWSGKRSNGKLWRRLDHVFSNQQMLDRTSSLQLSMLSKGASDHRPFLLELSLDTYSGPKPFRFLDLWVSHHTLEGTIRSFWESNKTYNGMKGLGRKLKDLKAILSKWSKEVFGNIFQQLKEAESRASRAQDHFEANPNPESLVEFNKANAELLLFSKRETDFWRQKRQKLRISSIKNDLGLTIEGDSNIASHAIDYYTKIYSEEPVSINPDLLSYIPKNINEGENQMLCVVPQEEEIRGAIWDLNSHSAPGPDGYTGTFFKTFWHIVHEEVTRATQEFFLGLPIPKSYEATLLTLIPKMDNPKSLGDYRPISLSTFLSKINTKILANRLGALLHKLISPEQSGFQPGKGVEENILLTQEMIHYLDNPSRSANIAIKVDFAKAFDRISWQFLEVTLNSFGFSSQSCHLLLSTLKATHFSILINGSPHGFFKMKRGVKQGDPLSPLLFILGNEGLSRMIKGKVEEGYLKAIQTGRSQPPSHLAYADDIIFFLNGHFRNLLGFKRIIDCFLNSSGHMINLNKSHFYTGPRVKPEIKANMQRALQMGEGKLPLNYLGATIGKGKLRKEDCKKIVQHFDAYLNTWYSKVLNQMGRLILIKHVLSSIPLHIVVVQQMPKSIHNMLNKKMQNFLWGYKEGRPKYHWVSWRGLCFPKHEGGLGIRHLEDVEAAYSTKLWWKIRNSHSIWGEYMRSRYPDSFQERPKDTVTWKRAARIHNWALQHVLKVEEADTWEGEPFTTKLAYHAWRDSRPSSLSHKMIWNKLHIPKISLFLWKAFNNILPFPENLSRFNLAFPSQCRFCFNSPQELNHTLFHCQMSFKIWRFFSAVFNGPIPNRVENLHETCMKWWVCTPRAKLQDKINSVLPGFIAWGFWKAYNEEKYEGKAFKEGNIIATTMKTIQQWIWIHNGKKWMHLDETLKSLGFRLHFSRNNSQCFFV</sequence>
<dbReference type="Pfam" id="PF00078">
    <property type="entry name" value="RVT_1"/>
    <property type="match status" value="1"/>
</dbReference>
<dbReference type="InterPro" id="IPR005135">
    <property type="entry name" value="Endo/exonuclease/phosphatase"/>
</dbReference>
<dbReference type="OrthoDB" id="1744944at2759"/>
<evidence type="ECO:0000313" key="4">
    <source>
        <dbReference type="Proteomes" id="UP000595140"/>
    </source>
</evidence>
<dbReference type="InterPro" id="IPR026960">
    <property type="entry name" value="RVT-Znf"/>
</dbReference>
<reference evidence="3 4" key="1">
    <citation type="submission" date="2018-04" db="EMBL/GenBank/DDBJ databases">
        <authorList>
            <person name="Vogel A."/>
        </authorList>
    </citation>
    <scope>NUCLEOTIDE SEQUENCE [LARGE SCALE GENOMIC DNA]</scope>
</reference>
<evidence type="ECO:0000313" key="3">
    <source>
        <dbReference type="EMBL" id="VFQ71552.1"/>
    </source>
</evidence>
<accession>A0A484L5G7</accession>
<dbReference type="Pfam" id="PF03372">
    <property type="entry name" value="Exo_endo_phos"/>
    <property type="match status" value="1"/>
</dbReference>
<dbReference type="SUPFAM" id="SSF56219">
    <property type="entry name" value="DNase I-like"/>
    <property type="match status" value="1"/>
</dbReference>
<dbReference type="PANTHER" id="PTHR33116:SF67">
    <property type="entry name" value="REVERSE TRANSCRIPTASE"/>
    <property type="match status" value="1"/>
</dbReference>
<dbReference type="EMBL" id="OOIL02001024">
    <property type="protein sequence ID" value="VFQ71552.1"/>
    <property type="molecule type" value="Genomic_DNA"/>
</dbReference>
<dbReference type="InterPro" id="IPR043502">
    <property type="entry name" value="DNA/RNA_pol_sf"/>
</dbReference>
<dbReference type="InterPro" id="IPR036691">
    <property type="entry name" value="Endo/exonu/phosph_ase_sf"/>
</dbReference>
<dbReference type="Gene3D" id="3.60.10.10">
    <property type="entry name" value="Endonuclease/exonuclease/phosphatase"/>
    <property type="match status" value="1"/>
</dbReference>
<keyword evidence="4" id="KW-1185">Reference proteome</keyword>
<gene>
    <name evidence="3" type="ORF">CCAM_LOCUS13328</name>
</gene>
<name>A0A484L5G7_9ASTE</name>
<dbReference type="PANTHER" id="PTHR33116">
    <property type="entry name" value="REVERSE TRANSCRIPTASE ZINC-BINDING DOMAIN-CONTAINING PROTEIN-RELATED-RELATED"/>
    <property type="match status" value="1"/>
</dbReference>
<evidence type="ECO:0000259" key="2">
    <source>
        <dbReference type="PROSITE" id="PS50878"/>
    </source>
</evidence>
<evidence type="ECO:0000256" key="1">
    <source>
        <dbReference type="SAM" id="MobiDB-lite"/>
    </source>
</evidence>
<feature type="region of interest" description="Disordered" evidence="1">
    <location>
        <begin position="311"/>
        <end position="346"/>
    </location>
</feature>
<dbReference type="SUPFAM" id="SSF56672">
    <property type="entry name" value="DNA/RNA polymerases"/>
    <property type="match status" value="1"/>
</dbReference>